<sequence length="83" mass="9418">MRDHASSATAVVGRRTGFRYCSGHEESPFGLPDFLKAFFVRVKENTVREHSFIPNHFSISDNCAQDLDVDDLIDGDFVKVRRS</sequence>
<accession>A0A0A1Z3G0</accession>
<gene>
    <name evidence="1" type="ORF">K814_0112510</name>
</gene>
<protein>
    <submittedName>
        <fullName evidence="1">Uncharacterized protein</fullName>
    </submittedName>
</protein>
<evidence type="ECO:0000313" key="2">
    <source>
        <dbReference type="Proteomes" id="UP000030060"/>
    </source>
</evidence>
<dbReference type="EMBL" id="ASGY01000085">
    <property type="protein sequence ID" value="KGE67616.1"/>
    <property type="molecule type" value="Genomic_DNA"/>
</dbReference>
<dbReference type="AlphaFoldDB" id="A0A0A1Z3G0"/>
<comment type="caution">
    <text evidence="1">The sequence shown here is derived from an EMBL/GenBank/DDBJ whole genome shotgun (WGS) entry which is preliminary data.</text>
</comment>
<proteinExistence type="predicted"/>
<reference evidence="1 2" key="1">
    <citation type="journal article" date="2013" name="Genome Announc.">
        <title>Draft Genome Sequence of Pseudomonas fluorescens LMG 5329, a White Line-Inducing Principle-Producing Bioindicator for the Mushroom Pathogen Pseudomonas tolaasii.</title>
        <authorList>
            <person name="Ghequire M.G."/>
            <person name="Rokni-Zadeh H."/>
            <person name="Zarrineh P."/>
            <person name="De Mot R."/>
        </authorList>
    </citation>
    <scope>NUCLEOTIDE SEQUENCE [LARGE SCALE GENOMIC DNA]</scope>
    <source>
        <strain evidence="1 2">LMG 5329</strain>
    </source>
</reference>
<organism evidence="1 2">
    <name type="scientific">Pseudomonas fluorescens LMG 5329</name>
    <dbReference type="NCBI Taxonomy" id="1324332"/>
    <lineage>
        <taxon>Bacteria</taxon>
        <taxon>Pseudomonadati</taxon>
        <taxon>Pseudomonadota</taxon>
        <taxon>Gammaproteobacteria</taxon>
        <taxon>Pseudomonadales</taxon>
        <taxon>Pseudomonadaceae</taxon>
        <taxon>Pseudomonas</taxon>
    </lineage>
</organism>
<dbReference type="OrthoDB" id="7593213at2"/>
<dbReference type="Proteomes" id="UP000030060">
    <property type="component" value="Unassembled WGS sequence"/>
</dbReference>
<evidence type="ECO:0000313" key="1">
    <source>
        <dbReference type="EMBL" id="KGE67616.1"/>
    </source>
</evidence>
<name>A0A0A1Z3G0_PSEFL</name>
<dbReference type="RefSeq" id="WP_038845889.1">
    <property type="nucleotide sequence ID" value="NZ_ASGY01000085.1"/>
</dbReference>